<organism evidence="2 3">
    <name type="scientific">Tanacetum coccineum</name>
    <dbReference type="NCBI Taxonomy" id="301880"/>
    <lineage>
        <taxon>Eukaryota</taxon>
        <taxon>Viridiplantae</taxon>
        <taxon>Streptophyta</taxon>
        <taxon>Embryophyta</taxon>
        <taxon>Tracheophyta</taxon>
        <taxon>Spermatophyta</taxon>
        <taxon>Magnoliopsida</taxon>
        <taxon>eudicotyledons</taxon>
        <taxon>Gunneridae</taxon>
        <taxon>Pentapetalae</taxon>
        <taxon>asterids</taxon>
        <taxon>campanulids</taxon>
        <taxon>Asterales</taxon>
        <taxon>Asteraceae</taxon>
        <taxon>Asteroideae</taxon>
        <taxon>Anthemideae</taxon>
        <taxon>Anthemidinae</taxon>
        <taxon>Tanacetum</taxon>
    </lineage>
</organism>
<reference evidence="2" key="1">
    <citation type="journal article" date="2022" name="Int. J. Mol. Sci.">
        <title>Draft Genome of Tanacetum Coccineum: Genomic Comparison of Closely Related Tanacetum-Family Plants.</title>
        <authorList>
            <person name="Yamashiro T."/>
            <person name="Shiraishi A."/>
            <person name="Nakayama K."/>
            <person name="Satake H."/>
        </authorList>
    </citation>
    <scope>NUCLEOTIDE SEQUENCE</scope>
</reference>
<name>A0ABQ5GIS0_9ASTR</name>
<evidence type="ECO:0000313" key="2">
    <source>
        <dbReference type="EMBL" id="GJT75209.1"/>
    </source>
</evidence>
<evidence type="ECO:0000256" key="1">
    <source>
        <dbReference type="SAM" id="MobiDB-lite"/>
    </source>
</evidence>
<gene>
    <name evidence="2" type="ORF">Tco_1041934</name>
</gene>
<evidence type="ECO:0000313" key="3">
    <source>
        <dbReference type="Proteomes" id="UP001151760"/>
    </source>
</evidence>
<comment type="caution">
    <text evidence="2">The sequence shown here is derived from an EMBL/GenBank/DDBJ whole genome shotgun (WGS) entry which is preliminary data.</text>
</comment>
<dbReference type="Proteomes" id="UP001151760">
    <property type="component" value="Unassembled WGS sequence"/>
</dbReference>
<accession>A0ABQ5GIS0</accession>
<feature type="region of interest" description="Disordered" evidence="1">
    <location>
        <begin position="1"/>
        <end position="30"/>
    </location>
</feature>
<keyword evidence="3" id="KW-1185">Reference proteome</keyword>
<reference evidence="2" key="2">
    <citation type="submission" date="2022-01" db="EMBL/GenBank/DDBJ databases">
        <authorList>
            <person name="Yamashiro T."/>
            <person name="Shiraishi A."/>
            <person name="Satake H."/>
            <person name="Nakayama K."/>
        </authorList>
    </citation>
    <scope>NUCLEOTIDE SEQUENCE</scope>
</reference>
<sequence length="151" mass="17611">MVPRTTKVQRTSKVQRTTRCHQKLPTNLSPNLPQKLNSFLSSNTGYDEDPKQNMIVVSQFINIRLYQPWRAILSVLNRYMHSKEQDSFVSKQINIVDSEFKFGMEIPDTMINDAIMQSAGYKFYQSKKKKSEEDNAQEESKEQQVCTIRRG</sequence>
<feature type="compositionally biased region" description="Basic and acidic residues" evidence="1">
    <location>
        <begin position="130"/>
        <end position="142"/>
    </location>
</feature>
<proteinExistence type="predicted"/>
<protein>
    <submittedName>
        <fullName evidence="2">Uncharacterized protein</fullName>
    </submittedName>
</protein>
<feature type="region of interest" description="Disordered" evidence="1">
    <location>
        <begin position="127"/>
        <end position="151"/>
    </location>
</feature>
<dbReference type="EMBL" id="BQNB010018511">
    <property type="protein sequence ID" value="GJT75209.1"/>
    <property type="molecule type" value="Genomic_DNA"/>
</dbReference>
<feature type="compositionally biased region" description="Polar residues" evidence="1">
    <location>
        <begin position="1"/>
        <end position="15"/>
    </location>
</feature>